<feature type="signal peptide" evidence="3">
    <location>
        <begin position="1"/>
        <end position="29"/>
    </location>
</feature>
<dbReference type="GO" id="GO:0016787">
    <property type="term" value="F:hydrolase activity"/>
    <property type="evidence" value="ECO:0007669"/>
    <property type="project" value="UniProtKB-KW"/>
</dbReference>
<sequence>MRRSRLLTLAVATLAGVATATSPSPSALAAPPATSATSWSPCFHAGPGSGAQCADIKVPLSWDDRHGRTITLSLSRLPALDQKHRIGSLLMNFGGPGGAGAEIVAAGGRNLVPTSLQNRFDIIGFDPRGIGTSTAVTCGGPGLSAQVPAFPNSPAQFAAIQRQSAAYGTSCVKNSPPDLVAHVDTVSAARDMDAIRVALGEKKVSYLGLSYGTYLGQTFARLYPHRIRTMVLDGAIDHAVGPRDFLYQQASSLSDVFGRFASWCSASTSCALHGQNVVKVWDDLVARAARTPIPAPNAQGGATTVDDQAIQLVLPNLLTASSSVLFPSTWTTLGDGIARAQAGDASVLADNSAIGQPQDAYAAISCQSFPPQLRGYADAAARLAHARAISPHTGGASEAWMMTDLCASWPLPASDPWAPQRIPGTPPILVTSTRYDPATPLVWAQGVHREIPNSGLLVADVAGHTTFFNSACARAAQADYLITGNLPTTPTCGA</sequence>
<keyword evidence="2 5" id="KW-0378">Hydrolase</keyword>
<evidence type="ECO:0000256" key="3">
    <source>
        <dbReference type="SAM" id="SignalP"/>
    </source>
</evidence>
<dbReference type="Proteomes" id="UP000261811">
    <property type="component" value="Unassembled WGS sequence"/>
</dbReference>
<evidence type="ECO:0000313" key="5">
    <source>
        <dbReference type="EMBL" id="RFU40883.1"/>
    </source>
</evidence>
<evidence type="ECO:0000256" key="2">
    <source>
        <dbReference type="ARBA" id="ARBA00022801"/>
    </source>
</evidence>
<dbReference type="InterPro" id="IPR013595">
    <property type="entry name" value="Pept_S33_TAP-like_C"/>
</dbReference>
<name>A0A372JLG1_9ACTN</name>
<dbReference type="AlphaFoldDB" id="A0A372JLG1"/>
<dbReference type="PANTHER" id="PTHR43248:SF30">
    <property type="entry name" value="AB HYDROLASE-1 DOMAIN-CONTAINING PROTEIN"/>
    <property type="match status" value="1"/>
</dbReference>
<evidence type="ECO:0000259" key="4">
    <source>
        <dbReference type="Pfam" id="PF08386"/>
    </source>
</evidence>
<dbReference type="SUPFAM" id="SSF53474">
    <property type="entry name" value="alpha/beta-Hydrolases"/>
    <property type="match status" value="1"/>
</dbReference>
<organism evidence="5 6">
    <name type="scientific">Actinomadura logoneensis</name>
    <dbReference type="NCBI Taxonomy" id="2293572"/>
    <lineage>
        <taxon>Bacteria</taxon>
        <taxon>Bacillati</taxon>
        <taxon>Actinomycetota</taxon>
        <taxon>Actinomycetes</taxon>
        <taxon>Streptosporangiales</taxon>
        <taxon>Thermomonosporaceae</taxon>
        <taxon>Actinomadura</taxon>
    </lineage>
</organism>
<keyword evidence="6" id="KW-1185">Reference proteome</keyword>
<comment type="caution">
    <text evidence="5">The sequence shown here is derived from an EMBL/GenBank/DDBJ whole genome shotgun (WGS) entry which is preliminary data.</text>
</comment>
<protein>
    <submittedName>
        <fullName evidence="5">Alpha/beta hydrolase</fullName>
    </submittedName>
</protein>
<dbReference type="PANTHER" id="PTHR43248">
    <property type="entry name" value="2-SUCCINYL-6-HYDROXY-2,4-CYCLOHEXADIENE-1-CARBOXYLATE SYNTHASE"/>
    <property type="match status" value="1"/>
</dbReference>
<proteinExistence type="inferred from homology"/>
<dbReference type="OrthoDB" id="3930934at2"/>
<accession>A0A372JLG1</accession>
<keyword evidence="3" id="KW-0732">Signal</keyword>
<dbReference type="InterPro" id="IPR029058">
    <property type="entry name" value="AB_hydrolase_fold"/>
</dbReference>
<feature type="domain" description="Peptidase S33 tripeptidyl aminopeptidase-like C-terminal" evidence="4">
    <location>
        <begin position="399"/>
        <end position="489"/>
    </location>
</feature>
<dbReference type="RefSeq" id="WP_117358033.1">
    <property type="nucleotide sequence ID" value="NZ_QURH01000252.1"/>
</dbReference>
<gene>
    <name evidence="5" type="ORF">DZF91_14720</name>
</gene>
<dbReference type="Pfam" id="PF08386">
    <property type="entry name" value="Abhydrolase_4"/>
    <property type="match status" value="1"/>
</dbReference>
<dbReference type="InterPro" id="IPR051601">
    <property type="entry name" value="Serine_prot/Carboxylest_S33"/>
</dbReference>
<evidence type="ECO:0000256" key="1">
    <source>
        <dbReference type="ARBA" id="ARBA00010088"/>
    </source>
</evidence>
<reference evidence="5 6" key="1">
    <citation type="submission" date="2018-08" db="EMBL/GenBank/DDBJ databases">
        <title>Actinomadura jelena sp. nov., a novel Actinomycete isolated from soil in Chad.</title>
        <authorList>
            <person name="Shi L."/>
        </authorList>
    </citation>
    <scope>NUCLEOTIDE SEQUENCE [LARGE SCALE GENOMIC DNA]</scope>
    <source>
        <strain evidence="5 6">NEAU-G17</strain>
    </source>
</reference>
<evidence type="ECO:0000313" key="6">
    <source>
        <dbReference type="Proteomes" id="UP000261811"/>
    </source>
</evidence>
<comment type="similarity">
    <text evidence="1">Belongs to the peptidase S33 family.</text>
</comment>
<dbReference type="EMBL" id="QURH01000252">
    <property type="protein sequence ID" value="RFU40883.1"/>
    <property type="molecule type" value="Genomic_DNA"/>
</dbReference>
<dbReference type="Gene3D" id="3.40.50.1820">
    <property type="entry name" value="alpha/beta hydrolase"/>
    <property type="match status" value="1"/>
</dbReference>
<feature type="chain" id="PRO_5016654511" evidence="3">
    <location>
        <begin position="30"/>
        <end position="494"/>
    </location>
</feature>